<dbReference type="CDD" id="cd00371">
    <property type="entry name" value="HMA"/>
    <property type="match status" value="1"/>
</dbReference>
<evidence type="ECO:0000256" key="8">
    <source>
        <dbReference type="ARBA" id="ARBA00038171"/>
    </source>
</evidence>
<name>A0A1W0WST8_HYPEX</name>
<proteinExistence type="inferred from homology"/>
<dbReference type="GO" id="GO:0016531">
    <property type="term" value="F:copper chaperone activity"/>
    <property type="evidence" value="ECO:0007669"/>
    <property type="project" value="TreeGrafter"/>
</dbReference>
<evidence type="ECO:0000256" key="1">
    <source>
        <dbReference type="ARBA" id="ARBA00022448"/>
    </source>
</evidence>
<dbReference type="GO" id="GO:0006825">
    <property type="term" value="P:copper ion transport"/>
    <property type="evidence" value="ECO:0007669"/>
    <property type="project" value="UniProtKB-KW"/>
</dbReference>
<dbReference type="GO" id="GO:0005829">
    <property type="term" value="C:cytosol"/>
    <property type="evidence" value="ECO:0007669"/>
    <property type="project" value="TreeGrafter"/>
</dbReference>
<keyword evidence="2" id="KW-0479">Metal-binding</keyword>
<reference evidence="14" key="1">
    <citation type="submission" date="2017-01" db="EMBL/GenBank/DDBJ databases">
        <title>Comparative genomics of anhydrobiosis in the tardigrade Hypsibius dujardini.</title>
        <authorList>
            <person name="Yoshida Y."/>
            <person name="Koutsovoulos G."/>
            <person name="Laetsch D."/>
            <person name="Stevens L."/>
            <person name="Kumar S."/>
            <person name="Horikawa D."/>
            <person name="Ishino K."/>
            <person name="Komine S."/>
            <person name="Tomita M."/>
            <person name="Blaxter M."/>
            <person name="Arakawa K."/>
        </authorList>
    </citation>
    <scope>NUCLEOTIDE SEQUENCE [LARGE SCALE GENOMIC DNA]</scope>
    <source>
        <strain evidence="14">Z151</strain>
    </source>
</reference>
<comment type="subunit">
    <text evidence="11">Homodimer. Interacts with ATP7B. Interacts with ATP7A. Interacts (via dimer form) with SLC31A1 (via C-terminal domain); this interaction improves ATOX1 stability and controls intracellular Cu(I) levels.</text>
</comment>
<keyword evidence="3" id="KW-0187">Copper transport</keyword>
<evidence type="ECO:0000256" key="2">
    <source>
        <dbReference type="ARBA" id="ARBA00022723"/>
    </source>
</evidence>
<dbReference type="FunFam" id="3.30.70.100:FF:000008">
    <property type="entry name" value="Copper transport protein ATOX1"/>
    <property type="match status" value="1"/>
</dbReference>
<dbReference type="PANTHER" id="PTHR46365:SF1">
    <property type="entry name" value="COPPER TRANSPORT PROTEIN ATOX1"/>
    <property type="match status" value="1"/>
</dbReference>
<dbReference type="InterPro" id="IPR006121">
    <property type="entry name" value="HMA_dom"/>
</dbReference>
<evidence type="ECO:0000256" key="6">
    <source>
        <dbReference type="ARBA" id="ARBA00023186"/>
    </source>
</evidence>
<evidence type="ECO:0000313" key="13">
    <source>
        <dbReference type="EMBL" id="OQV18250.1"/>
    </source>
</evidence>
<evidence type="ECO:0000259" key="12">
    <source>
        <dbReference type="PROSITE" id="PS50846"/>
    </source>
</evidence>
<gene>
    <name evidence="13" type="ORF">BV898_07646</name>
</gene>
<keyword evidence="5" id="KW-0406">Ion transport</keyword>
<dbReference type="InterPro" id="IPR051881">
    <property type="entry name" value="Copper_transport_ATOX1-like"/>
</dbReference>
<dbReference type="SUPFAM" id="SSF55008">
    <property type="entry name" value="HMA, heavy metal-associated domain"/>
    <property type="match status" value="1"/>
</dbReference>
<keyword evidence="14" id="KW-1185">Reference proteome</keyword>
<dbReference type="EMBL" id="MTYJ01000051">
    <property type="protein sequence ID" value="OQV18250.1"/>
    <property type="molecule type" value="Genomic_DNA"/>
</dbReference>
<dbReference type="OrthoDB" id="689350at2759"/>
<keyword evidence="1" id="KW-0813">Transport</keyword>
<evidence type="ECO:0000256" key="9">
    <source>
        <dbReference type="ARBA" id="ARBA00040962"/>
    </source>
</evidence>
<dbReference type="PANTHER" id="PTHR46365">
    <property type="entry name" value="COPPER TRANSPORT PROTEIN ATOX1"/>
    <property type="match status" value="1"/>
</dbReference>
<keyword evidence="6" id="KW-0143">Chaperone</keyword>
<evidence type="ECO:0000256" key="5">
    <source>
        <dbReference type="ARBA" id="ARBA00023065"/>
    </source>
</evidence>
<evidence type="ECO:0000256" key="4">
    <source>
        <dbReference type="ARBA" id="ARBA00023008"/>
    </source>
</evidence>
<sequence>MASQTQEFFVDMTCEGCSGAVTRILEKQKANGVNSFQIDLPNKKVFIDSSLPVEDLLATLQKSKKEVKYIGPKA</sequence>
<dbReference type="InterPro" id="IPR036163">
    <property type="entry name" value="HMA_dom_sf"/>
</dbReference>
<keyword evidence="4" id="KW-0186">Copper</keyword>
<dbReference type="PROSITE" id="PS50846">
    <property type="entry name" value="HMA_2"/>
    <property type="match status" value="1"/>
</dbReference>
<dbReference type="Gene3D" id="3.30.70.100">
    <property type="match status" value="1"/>
</dbReference>
<dbReference type="Pfam" id="PF00403">
    <property type="entry name" value="HMA"/>
    <property type="match status" value="1"/>
</dbReference>
<dbReference type="GO" id="GO:0046872">
    <property type="term" value="F:metal ion binding"/>
    <property type="evidence" value="ECO:0007669"/>
    <property type="project" value="UniProtKB-KW"/>
</dbReference>
<accession>A0A1W0WST8</accession>
<dbReference type="AlphaFoldDB" id="A0A1W0WST8"/>
<dbReference type="Proteomes" id="UP000192578">
    <property type="component" value="Unassembled WGS sequence"/>
</dbReference>
<feature type="domain" description="HMA" evidence="12">
    <location>
        <begin position="3"/>
        <end position="68"/>
    </location>
</feature>
<comment type="caution">
    <text evidence="13">The sequence shown here is derived from an EMBL/GenBank/DDBJ whole genome shotgun (WGS) entry which is preliminary data.</text>
</comment>
<evidence type="ECO:0000256" key="3">
    <source>
        <dbReference type="ARBA" id="ARBA00022796"/>
    </source>
</evidence>
<evidence type="ECO:0000256" key="10">
    <source>
        <dbReference type="ARBA" id="ARBA00043201"/>
    </source>
</evidence>
<evidence type="ECO:0000313" key="14">
    <source>
        <dbReference type="Proteomes" id="UP000192578"/>
    </source>
</evidence>
<evidence type="ECO:0000256" key="11">
    <source>
        <dbReference type="ARBA" id="ARBA00046351"/>
    </source>
</evidence>
<organism evidence="13 14">
    <name type="scientific">Hypsibius exemplaris</name>
    <name type="common">Freshwater tardigrade</name>
    <dbReference type="NCBI Taxonomy" id="2072580"/>
    <lineage>
        <taxon>Eukaryota</taxon>
        <taxon>Metazoa</taxon>
        <taxon>Ecdysozoa</taxon>
        <taxon>Tardigrada</taxon>
        <taxon>Eutardigrada</taxon>
        <taxon>Parachela</taxon>
        <taxon>Hypsibioidea</taxon>
        <taxon>Hypsibiidae</taxon>
        <taxon>Hypsibius</taxon>
    </lineage>
</organism>
<protein>
    <recommendedName>
        <fullName evidence="9">Copper transport protein ATOX1</fullName>
    </recommendedName>
    <alternativeName>
        <fullName evidence="10">Metal transport protein ATX1</fullName>
    </alternativeName>
</protein>
<comment type="similarity">
    <text evidence="8">Belongs to the ATX1 family.</text>
</comment>
<evidence type="ECO:0000256" key="7">
    <source>
        <dbReference type="ARBA" id="ARBA00037651"/>
    </source>
</evidence>
<comment type="function">
    <text evidence="7">Binds and deliver cytosolic copper to the copper ATPase proteins. May be important in cellular antioxidant defense.</text>
</comment>